<protein>
    <submittedName>
        <fullName evidence="1">Probable multidrug resistance ABC transporter ATP-binding/permease protein YheH</fullName>
        <ecNumber evidence="1">3.6.3.-</ecNumber>
    </submittedName>
</protein>
<dbReference type="EMBL" id="UGPG01000001">
    <property type="protein sequence ID" value="STY43517.1"/>
    <property type="molecule type" value="Genomic_DNA"/>
</dbReference>
<dbReference type="GO" id="GO:0016787">
    <property type="term" value="F:hydrolase activity"/>
    <property type="evidence" value="ECO:0007669"/>
    <property type="project" value="UniProtKB-KW"/>
</dbReference>
<dbReference type="Gene3D" id="3.40.50.300">
    <property type="entry name" value="P-loop containing nucleotide triphosphate hydrolases"/>
    <property type="match status" value="1"/>
</dbReference>
<dbReference type="PANTHER" id="PTHR43394:SF1">
    <property type="entry name" value="ATP-BINDING CASSETTE SUB-FAMILY B MEMBER 10, MITOCHONDRIAL"/>
    <property type="match status" value="1"/>
</dbReference>
<evidence type="ECO:0000313" key="1">
    <source>
        <dbReference type="EMBL" id="STY43517.1"/>
    </source>
</evidence>
<dbReference type="GO" id="GO:0015421">
    <property type="term" value="F:ABC-type oligopeptide transporter activity"/>
    <property type="evidence" value="ECO:0007669"/>
    <property type="project" value="TreeGrafter"/>
</dbReference>
<dbReference type="PANTHER" id="PTHR43394">
    <property type="entry name" value="ATP-DEPENDENT PERMEASE MDL1, MITOCHONDRIAL"/>
    <property type="match status" value="1"/>
</dbReference>
<keyword evidence="1" id="KW-0378">Hydrolase</keyword>
<accession>A0A378MAW7</accession>
<dbReference type="InterPro" id="IPR027417">
    <property type="entry name" value="P-loop_NTPase"/>
</dbReference>
<dbReference type="GO" id="GO:0090374">
    <property type="term" value="P:oligopeptide export from mitochondrion"/>
    <property type="evidence" value="ECO:0007669"/>
    <property type="project" value="TreeGrafter"/>
</dbReference>
<dbReference type="InterPro" id="IPR039421">
    <property type="entry name" value="Type_1_exporter"/>
</dbReference>
<dbReference type="AlphaFoldDB" id="A0A378MAW7"/>
<keyword evidence="1" id="KW-0547">Nucleotide-binding</keyword>
<dbReference type="Proteomes" id="UP000254879">
    <property type="component" value="Unassembled WGS sequence"/>
</dbReference>
<gene>
    <name evidence="1" type="primary">yheH_1</name>
    <name evidence="1" type="ORF">NCTC10815_00815</name>
</gene>
<reference evidence="1 2" key="1">
    <citation type="submission" date="2018-06" db="EMBL/GenBank/DDBJ databases">
        <authorList>
            <consortium name="Pathogen Informatics"/>
            <person name="Doyle S."/>
        </authorList>
    </citation>
    <scope>NUCLEOTIDE SEQUENCE [LARGE SCALE GENOMIC DNA]</scope>
    <source>
        <strain evidence="2">NCTC 10815</strain>
    </source>
</reference>
<proteinExistence type="predicted"/>
<keyword evidence="1" id="KW-0067">ATP-binding</keyword>
<name>A0A378MAW7_LISGR</name>
<evidence type="ECO:0000313" key="2">
    <source>
        <dbReference type="Proteomes" id="UP000254879"/>
    </source>
</evidence>
<dbReference type="GO" id="GO:0005524">
    <property type="term" value="F:ATP binding"/>
    <property type="evidence" value="ECO:0007669"/>
    <property type="project" value="UniProtKB-KW"/>
</dbReference>
<sequence length="91" mass="10023">MTNPQILVLDEATANIDTETETLIQTGLQKMRKGRTTIAIAHRLSTIKDADLILVLAKGSIIESGTHESLIGEKGVYYSMYQLQKSGMDIE</sequence>
<dbReference type="SUPFAM" id="SSF52540">
    <property type="entry name" value="P-loop containing nucleoside triphosphate hydrolases"/>
    <property type="match status" value="1"/>
</dbReference>
<dbReference type="EC" id="3.6.3.-" evidence="1"/>
<organism evidence="1 2">
    <name type="scientific">Listeria grayi</name>
    <name type="common">Listeria murrayi</name>
    <dbReference type="NCBI Taxonomy" id="1641"/>
    <lineage>
        <taxon>Bacteria</taxon>
        <taxon>Bacillati</taxon>
        <taxon>Bacillota</taxon>
        <taxon>Bacilli</taxon>
        <taxon>Bacillales</taxon>
        <taxon>Listeriaceae</taxon>
        <taxon>Listeria</taxon>
    </lineage>
</organism>